<organism evidence="4 5">
    <name type="scientific">Corynebacterium renale</name>
    <dbReference type="NCBI Taxonomy" id="1724"/>
    <lineage>
        <taxon>Bacteria</taxon>
        <taxon>Bacillati</taxon>
        <taxon>Actinomycetota</taxon>
        <taxon>Actinomycetes</taxon>
        <taxon>Mycobacteriales</taxon>
        <taxon>Corynebacteriaceae</taxon>
        <taxon>Corynebacterium</taxon>
    </lineage>
</organism>
<dbReference type="Pfam" id="PF14133">
    <property type="entry name" value="DUF4300"/>
    <property type="match status" value="1"/>
</dbReference>
<gene>
    <name evidence="4" type="ORF">ATK06_1248</name>
</gene>
<dbReference type="AlphaFoldDB" id="A0A2A9DQ98"/>
<feature type="region of interest" description="Disordered" evidence="1">
    <location>
        <begin position="30"/>
        <end position="50"/>
    </location>
</feature>
<evidence type="ECO:0000259" key="3">
    <source>
        <dbReference type="Pfam" id="PF14133"/>
    </source>
</evidence>
<name>A0A2A9DQ98_9CORY</name>
<keyword evidence="2" id="KW-0732">Signal</keyword>
<feature type="signal peptide" evidence="2">
    <location>
        <begin position="1"/>
        <end position="29"/>
    </location>
</feature>
<protein>
    <submittedName>
        <fullName evidence="4">Uncharacterized protein DUF4300</fullName>
    </submittedName>
</protein>
<evidence type="ECO:0000313" key="5">
    <source>
        <dbReference type="Proteomes" id="UP000221653"/>
    </source>
</evidence>
<comment type="caution">
    <text evidence="4">The sequence shown here is derived from an EMBL/GenBank/DDBJ whole genome shotgun (WGS) entry which is preliminary data.</text>
</comment>
<keyword evidence="5" id="KW-1185">Reference proteome</keyword>
<dbReference type="EMBL" id="PDJF01000001">
    <property type="protein sequence ID" value="PFG28152.1"/>
    <property type="molecule type" value="Genomic_DNA"/>
</dbReference>
<dbReference type="STRING" id="1724.GCA_001044175_01730"/>
<dbReference type="InterPro" id="IPR025389">
    <property type="entry name" value="DUF4300"/>
</dbReference>
<dbReference type="RefSeq" id="WP_098389015.1">
    <property type="nucleotide sequence ID" value="NZ_LS483404.1"/>
</dbReference>
<sequence length="309" mass="33600">MKRHTALSRITWAATAVTCAGALLLSGCAGTDSTPSETTTAATTSTTTQATEARTNADIIEAQEPGTTFAVHSPETVDFVATALQEAGVPEDAIAGFRSWAESYAEAIPYDAIDDPQNYQTGVAVEALQQENPRLVNCRMLTYLLAGHTIDVAQPEGADTSGLFMDHEQMDREPALFTGADRDRYNAIYGRIAASHEPNEAELASTITEYQAEHGITFAEDKILPIDVYLHDTLDLEAFLFIGHTGLAIPYQGKYLFLEKLSFEEPFQATWYDLPQDIVTVVRDRYDDSEATKGAAPIVTVSGTYFPGN</sequence>
<accession>A0A2A9DQ98</accession>
<dbReference type="OrthoDB" id="3267930at2"/>
<evidence type="ECO:0000313" key="4">
    <source>
        <dbReference type="EMBL" id="PFG28152.1"/>
    </source>
</evidence>
<evidence type="ECO:0000256" key="2">
    <source>
        <dbReference type="SAM" id="SignalP"/>
    </source>
</evidence>
<dbReference type="Proteomes" id="UP000221653">
    <property type="component" value="Unassembled WGS sequence"/>
</dbReference>
<proteinExistence type="predicted"/>
<reference evidence="4 5" key="1">
    <citation type="submission" date="2017-10" db="EMBL/GenBank/DDBJ databases">
        <title>Sequencing the genomes of 1000 actinobacteria strains.</title>
        <authorList>
            <person name="Klenk H.-P."/>
        </authorList>
    </citation>
    <scope>NUCLEOTIDE SEQUENCE [LARGE SCALE GENOMIC DNA]</scope>
    <source>
        <strain evidence="4 5">DSM 20688</strain>
    </source>
</reference>
<evidence type="ECO:0000256" key="1">
    <source>
        <dbReference type="SAM" id="MobiDB-lite"/>
    </source>
</evidence>
<feature type="chain" id="PRO_5039628317" evidence="2">
    <location>
        <begin position="30"/>
        <end position="309"/>
    </location>
</feature>
<feature type="domain" description="DUF4300" evidence="3">
    <location>
        <begin position="73"/>
        <end position="299"/>
    </location>
</feature>
<dbReference type="PROSITE" id="PS51257">
    <property type="entry name" value="PROKAR_LIPOPROTEIN"/>
    <property type="match status" value="1"/>
</dbReference>